<name>A0AA38JTA3_9AGAR</name>
<feature type="compositionally biased region" description="Low complexity" evidence="1">
    <location>
        <begin position="351"/>
        <end position="363"/>
    </location>
</feature>
<sequence>MPRDSSALSNCQSQCVLQAFTFSRSIKRESEDSKEPKESKAVAFPTSNTASPSSTPSKPSKFHRFSKLSTSSASSDDTPEVHDALRLRKPSLLKTVKRVSSKQLRSISSTLTNSAHRITLHGHGHRIEHSSESSDSSQSSEPSYLSHSFDSSHLANSSHSSESSELSEVAESEAPSQDSRRRRVSLPSFRLLRPSNYSRSRTGSSVGSAPSSVAPPVPTIPANLGTGFGRSYSSSSISTAHNDSSVLSPVLASPSSTATPNLPSSMVVSGASSADGDAKDSRDTLSAVGDDLYHETDAQETQSHPPGLSISVELVQTSEAVDVEPAAQMPSGDQSVLGETRIPPPATPLPSSSRSVSSISSFSYTLPPSSAPDYHSWTDDIDVDEDSEDEEGEDENENDAGFDEDINDKSIVKADPHRVSKGPFISSIFILVPVLSVRRPIGFYLNWWLGRNV</sequence>
<feature type="region of interest" description="Disordered" evidence="1">
    <location>
        <begin position="250"/>
        <end position="285"/>
    </location>
</feature>
<dbReference type="Proteomes" id="UP001176059">
    <property type="component" value="Unassembled WGS sequence"/>
</dbReference>
<dbReference type="EMBL" id="JANVFO010000011">
    <property type="protein sequence ID" value="KAJ3734976.1"/>
    <property type="molecule type" value="Genomic_DNA"/>
</dbReference>
<reference evidence="2" key="2">
    <citation type="journal article" date="2023" name="Proc. Natl. Acad. Sci. U.S.A.">
        <title>A global phylogenomic analysis of the shiitake genus Lentinula.</title>
        <authorList>
            <person name="Sierra-Patev S."/>
            <person name="Min B."/>
            <person name="Naranjo-Ortiz M."/>
            <person name="Looney B."/>
            <person name="Konkel Z."/>
            <person name="Slot J.C."/>
            <person name="Sakamoto Y."/>
            <person name="Steenwyk J.L."/>
            <person name="Rokas A."/>
            <person name="Carro J."/>
            <person name="Camarero S."/>
            <person name="Ferreira P."/>
            <person name="Molpeceres G."/>
            <person name="Ruiz-Duenas F.J."/>
            <person name="Serrano A."/>
            <person name="Henrissat B."/>
            <person name="Drula E."/>
            <person name="Hughes K.W."/>
            <person name="Mata J.L."/>
            <person name="Ishikawa N.K."/>
            <person name="Vargas-Isla R."/>
            <person name="Ushijima S."/>
            <person name="Smith C.A."/>
            <person name="Donoghue J."/>
            <person name="Ahrendt S."/>
            <person name="Andreopoulos W."/>
            <person name="He G."/>
            <person name="LaButti K."/>
            <person name="Lipzen A."/>
            <person name="Ng V."/>
            <person name="Riley R."/>
            <person name="Sandor L."/>
            <person name="Barry K."/>
            <person name="Martinez A.T."/>
            <person name="Xiao Y."/>
            <person name="Gibbons J.G."/>
            <person name="Terashima K."/>
            <person name="Grigoriev I.V."/>
            <person name="Hibbett D."/>
        </authorList>
    </citation>
    <scope>NUCLEOTIDE SEQUENCE</scope>
    <source>
        <strain evidence="2">ET3784</strain>
    </source>
</reference>
<feature type="compositionally biased region" description="Polar residues" evidence="1">
    <location>
        <begin position="260"/>
        <end position="272"/>
    </location>
</feature>
<comment type="caution">
    <text evidence="2">The sequence shown here is derived from an EMBL/GenBank/DDBJ whole genome shotgun (WGS) entry which is preliminary data.</text>
</comment>
<evidence type="ECO:0000313" key="3">
    <source>
        <dbReference type="Proteomes" id="UP001176059"/>
    </source>
</evidence>
<feature type="region of interest" description="Disordered" evidence="1">
    <location>
        <begin position="123"/>
        <end position="219"/>
    </location>
</feature>
<feature type="compositionally biased region" description="Low complexity" evidence="1">
    <location>
        <begin position="250"/>
        <end position="259"/>
    </location>
</feature>
<evidence type="ECO:0000313" key="2">
    <source>
        <dbReference type="EMBL" id="KAJ3734976.1"/>
    </source>
</evidence>
<protein>
    <submittedName>
        <fullName evidence="2">Uncharacterized protein</fullName>
    </submittedName>
</protein>
<feature type="compositionally biased region" description="Low complexity" evidence="1">
    <location>
        <begin position="203"/>
        <end position="212"/>
    </location>
</feature>
<proteinExistence type="predicted"/>
<reference evidence="2" key="1">
    <citation type="submission" date="2022-08" db="EMBL/GenBank/DDBJ databases">
        <authorList>
            <consortium name="DOE Joint Genome Institute"/>
            <person name="Min B."/>
            <person name="Sierra-Patev S."/>
            <person name="Naranjo-Ortiz M."/>
            <person name="Looney B."/>
            <person name="Konkel Z."/>
            <person name="Slot J.C."/>
            <person name="Sakamoto Y."/>
            <person name="Steenwyk J.L."/>
            <person name="Rokas A."/>
            <person name="Carro J."/>
            <person name="Camarero S."/>
            <person name="Ferreira P."/>
            <person name="Molpeceres G."/>
            <person name="Ruiz-duenas F.J."/>
            <person name="Serrano A."/>
            <person name="Henrissat B."/>
            <person name="Drula E."/>
            <person name="Hughes K.W."/>
            <person name="Mata J.L."/>
            <person name="Ishikawa N.K."/>
            <person name="Vargas-Isla R."/>
            <person name="Ushijima S."/>
            <person name="Smith C.A."/>
            <person name="Ahrendt S."/>
            <person name="Andreopoulos W."/>
            <person name="He G."/>
            <person name="LaButti K."/>
            <person name="Lipzen A."/>
            <person name="Ng V."/>
            <person name="Riley R."/>
            <person name="Sandor L."/>
            <person name="Barry K."/>
            <person name="Martinez A.T."/>
            <person name="Xiao Y."/>
            <person name="Gibbons J.G."/>
            <person name="Terashima K."/>
            <person name="Hibbett D.S."/>
            <person name="Grigoriev I.V."/>
        </authorList>
    </citation>
    <scope>NUCLEOTIDE SEQUENCE</scope>
    <source>
        <strain evidence="2">ET3784</strain>
    </source>
</reference>
<evidence type="ECO:0000256" key="1">
    <source>
        <dbReference type="SAM" id="MobiDB-lite"/>
    </source>
</evidence>
<feature type="region of interest" description="Disordered" evidence="1">
    <location>
        <begin position="327"/>
        <end position="408"/>
    </location>
</feature>
<keyword evidence="3" id="KW-1185">Reference proteome</keyword>
<feature type="compositionally biased region" description="Basic and acidic residues" evidence="1">
    <location>
        <begin position="26"/>
        <end position="40"/>
    </location>
</feature>
<gene>
    <name evidence="2" type="ORF">DFJ43DRAFT_63658</name>
</gene>
<feature type="compositionally biased region" description="Acidic residues" evidence="1">
    <location>
        <begin position="379"/>
        <end position="406"/>
    </location>
</feature>
<feature type="region of interest" description="Disordered" evidence="1">
    <location>
        <begin position="26"/>
        <end position="84"/>
    </location>
</feature>
<feature type="compositionally biased region" description="Low complexity" evidence="1">
    <location>
        <begin position="133"/>
        <end position="176"/>
    </location>
</feature>
<organism evidence="2 3">
    <name type="scientific">Lentinula guzmanii</name>
    <dbReference type="NCBI Taxonomy" id="2804957"/>
    <lineage>
        <taxon>Eukaryota</taxon>
        <taxon>Fungi</taxon>
        <taxon>Dikarya</taxon>
        <taxon>Basidiomycota</taxon>
        <taxon>Agaricomycotina</taxon>
        <taxon>Agaricomycetes</taxon>
        <taxon>Agaricomycetidae</taxon>
        <taxon>Agaricales</taxon>
        <taxon>Marasmiineae</taxon>
        <taxon>Omphalotaceae</taxon>
        <taxon>Lentinula</taxon>
    </lineage>
</organism>
<dbReference type="AlphaFoldDB" id="A0AA38JTA3"/>
<feature type="compositionally biased region" description="Low complexity" evidence="1">
    <location>
        <begin position="45"/>
        <end position="59"/>
    </location>
</feature>
<accession>A0AA38JTA3</accession>